<dbReference type="Pfam" id="PF02880">
    <property type="entry name" value="PGM_PMM_III"/>
    <property type="match status" value="1"/>
</dbReference>
<evidence type="ECO:0000256" key="6">
    <source>
        <dbReference type="ARBA" id="ARBA00023235"/>
    </source>
</evidence>
<evidence type="ECO:0000256" key="1">
    <source>
        <dbReference type="ARBA" id="ARBA00001946"/>
    </source>
</evidence>
<dbReference type="Proteomes" id="UP000675968">
    <property type="component" value="Unassembled WGS sequence"/>
</dbReference>
<dbReference type="Gene3D" id="3.30.310.50">
    <property type="entry name" value="Alpha-D-phosphohexomutase, C-terminal domain"/>
    <property type="match status" value="1"/>
</dbReference>
<dbReference type="GO" id="GO:0016868">
    <property type="term" value="F:intramolecular phosphotransferase activity"/>
    <property type="evidence" value="ECO:0007669"/>
    <property type="project" value="InterPro"/>
</dbReference>
<dbReference type="Pfam" id="PF02878">
    <property type="entry name" value="PGM_PMM_I"/>
    <property type="match status" value="1"/>
</dbReference>
<dbReference type="PANTHER" id="PTHR43771">
    <property type="entry name" value="PHOSPHOMANNOMUTASE"/>
    <property type="match status" value="1"/>
</dbReference>
<reference evidence="11" key="2">
    <citation type="submission" date="2021-05" db="EMBL/GenBank/DDBJ databases">
        <title>Protein family content uncovers lineage relationships and bacterial pathway maintenance mechanisms in DPANN archaea.</title>
        <authorList>
            <person name="Castelle C.J."/>
            <person name="Meheust R."/>
            <person name="Jaffe A.L."/>
            <person name="Seitz K."/>
            <person name="Gong X."/>
            <person name="Baker B.J."/>
            <person name="Banfield J.F."/>
        </authorList>
    </citation>
    <scope>NUCLEOTIDE SEQUENCE</scope>
    <source>
        <strain evidence="11">RIFCSPLOWO2_01_FULL_AR10_48_17</strain>
    </source>
</reference>
<proteinExistence type="inferred from homology"/>
<evidence type="ECO:0000259" key="10">
    <source>
        <dbReference type="Pfam" id="PF02880"/>
    </source>
</evidence>
<feature type="domain" description="Alpha-D-phosphohexomutase C-terminal" evidence="7">
    <location>
        <begin position="395"/>
        <end position="446"/>
    </location>
</feature>
<dbReference type="InterPro" id="IPR036900">
    <property type="entry name" value="A-D-PHexomutase_C_sf"/>
</dbReference>
<dbReference type="CDD" id="cd03089">
    <property type="entry name" value="PMM_PGM"/>
    <property type="match status" value="1"/>
</dbReference>
<dbReference type="GO" id="GO:0005975">
    <property type="term" value="P:carbohydrate metabolic process"/>
    <property type="evidence" value="ECO:0007669"/>
    <property type="project" value="InterPro"/>
</dbReference>
<dbReference type="SUPFAM" id="SSF55957">
    <property type="entry name" value="Phosphoglucomutase, C-terminal domain"/>
    <property type="match status" value="1"/>
</dbReference>
<evidence type="ECO:0000259" key="9">
    <source>
        <dbReference type="Pfam" id="PF02879"/>
    </source>
</evidence>
<dbReference type="InterPro" id="IPR005846">
    <property type="entry name" value="A-D-PHexomutase_a/b/a-III"/>
</dbReference>
<feature type="domain" description="Alpha-D-phosphohexomutase alpha/beta/alpha" evidence="8">
    <location>
        <begin position="7"/>
        <end position="141"/>
    </location>
</feature>
<dbReference type="InterPro" id="IPR016055">
    <property type="entry name" value="A-D-PHexomutase_a/b/a-I/II/III"/>
</dbReference>
<evidence type="ECO:0000259" key="7">
    <source>
        <dbReference type="Pfam" id="PF00408"/>
    </source>
</evidence>
<evidence type="ECO:0000256" key="2">
    <source>
        <dbReference type="ARBA" id="ARBA00010231"/>
    </source>
</evidence>
<comment type="cofactor">
    <cofactor evidence="1">
        <name>Mg(2+)</name>
        <dbReference type="ChEBI" id="CHEBI:18420"/>
    </cofactor>
</comment>
<dbReference type="Pfam" id="PF00408">
    <property type="entry name" value="PGM_PMM_IV"/>
    <property type="match status" value="1"/>
</dbReference>
<keyword evidence="6" id="KW-0413">Isomerase</keyword>
<evidence type="ECO:0000313" key="11">
    <source>
        <dbReference type="EMBL" id="MBS3062200.1"/>
    </source>
</evidence>
<dbReference type="InterPro" id="IPR005841">
    <property type="entry name" value="Alpha-D-phosphohexomutase_SF"/>
</dbReference>
<dbReference type="Pfam" id="PF02879">
    <property type="entry name" value="PGM_PMM_II"/>
    <property type="match status" value="1"/>
</dbReference>
<keyword evidence="4" id="KW-0479">Metal-binding</keyword>
<dbReference type="InterPro" id="IPR005845">
    <property type="entry name" value="A-D-PHexomutase_a/b/a-II"/>
</dbReference>
<name>A0A8T4LBW2_9ARCH</name>
<sequence length="462" mass="51296">MAELKKTMFRDYDVRGQVNETELNEKSIELIGKAFGTQLLQRHLNQCIVGFDARSYSESLCRSLVAGLCSTGVSVTNIGMVTTPVAYFSQYHLKIKGLAMITASHNPNGWSGLKLGFDYSSTLLPADIAALYETIQTEQFAKGKGTEKKTGTIDLYVKNLVKRVHVPKKFKVVINARNGIAGIVAPKVFKAAGMNVVEQYCDIDFSFPHGSSNPSINEMMEELGAVVVEQKADIGFAFDADGDRLGVCDEKGRLIYPDRTLALLARRVLQDTPGATIIFDVKSSQALIDDIQDHHGKPLMWKTGHSFIKEKLHSSKAPLAGERSGHIFFSQGYYGFDDPCYAGLKLLEYLATELHPLSHIVSTIPVYHSSPVFHAPCADEIKKDVLKRLVTYFKQKYPNVIDIDGARVVFPDGWGLVRSSSNMPVLVLVFEGKTQKKAEEIEQLFRKELAQFPEIGTHWENG</sequence>
<feature type="domain" description="Alpha-D-phosphohexomutase alpha/beta/alpha" evidence="10">
    <location>
        <begin position="257"/>
        <end position="363"/>
    </location>
</feature>
<dbReference type="InterPro" id="IPR005844">
    <property type="entry name" value="A-D-PHexomutase_a/b/a-I"/>
</dbReference>
<gene>
    <name evidence="11" type="ORF">J4215_06480</name>
</gene>
<reference evidence="11" key="1">
    <citation type="submission" date="2021-03" db="EMBL/GenBank/DDBJ databases">
        <authorList>
            <person name="Jaffe A."/>
        </authorList>
    </citation>
    <scope>NUCLEOTIDE SEQUENCE</scope>
    <source>
        <strain evidence="11">RIFCSPLOWO2_01_FULL_AR10_48_17</strain>
    </source>
</reference>
<comment type="caution">
    <text evidence="11">The sequence shown here is derived from an EMBL/GenBank/DDBJ whole genome shotgun (WGS) entry which is preliminary data.</text>
</comment>
<protein>
    <submittedName>
        <fullName evidence="11">Phosphomannomutase/phosphoglucomutase</fullName>
    </submittedName>
</protein>
<evidence type="ECO:0000256" key="3">
    <source>
        <dbReference type="ARBA" id="ARBA00022553"/>
    </source>
</evidence>
<dbReference type="EMBL" id="JAGVWC010000014">
    <property type="protein sequence ID" value="MBS3062200.1"/>
    <property type="molecule type" value="Genomic_DNA"/>
</dbReference>
<keyword evidence="5" id="KW-0460">Magnesium</keyword>
<evidence type="ECO:0000256" key="4">
    <source>
        <dbReference type="ARBA" id="ARBA00022723"/>
    </source>
</evidence>
<dbReference type="PANTHER" id="PTHR43771:SF2">
    <property type="entry name" value="PHOSPHOMANNOMUTASE_PHOSPHOGLUCOMUTASE"/>
    <property type="match status" value="1"/>
</dbReference>
<dbReference type="SUPFAM" id="SSF53738">
    <property type="entry name" value="Phosphoglucomutase, first 3 domains"/>
    <property type="match status" value="3"/>
</dbReference>
<evidence type="ECO:0000259" key="8">
    <source>
        <dbReference type="Pfam" id="PF02878"/>
    </source>
</evidence>
<feature type="domain" description="Alpha-D-phosphohexomutase alpha/beta/alpha" evidence="9">
    <location>
        <begin position="156"/>
        <end position="252"/>
    </location>
</feature>
<keyword evidence="3" id="KW-0597">Phosphoprotein</keyword>
<dbReference type="Gene3D" id="3.40.120.10">
    <property type="entry name" value="Alpha-D-Glucose-1,6-Bisphosphate, subunit A, domain 3"/>
    <property type="match status" value="3"/>
</dbReference>
<evidence type="ECO:0000256" key="5">
    <source>
        <dbReference type="ARBA" id="ARBA00022842"/>
    </source>
</evidence>
<dbReference type="InterPro" id="IPR005843">
    <property type="entry name" value="A-D-PHexomutase_C"/>
</dbReference>
<organism evidence="11 12">
    <name type="scientific">Candidatus Iainarchaeum sp</name>
    <dbReference type="NCBI Taxonomy" id="3101447"/>
    <lineage>
        <taxon>Archaea</taxon>
        <taxon>Candidatus Iainarchaeota</taxon>
        <taxon>Candidatus Iainarchaeia</taxon>
        <taxon>Candidatus Iainarchaeales</taxon>
        <taxon>Candidatus Iainarchaeaceae</taxon>
        <taxon>Candidatus Iainarchaeum</taxon>
    </lineage>
</organism>
<evidence type="ECO:0000313" key="12">
    <source>
        <dbReference type="Proteomes" id="UP000675968"/>
    </source>
</evidence>
<dbReference type="GO" id="GO:0046872">
    <property type="term" value="F:metal ion binding"/>
    <property type="evidence" value="ECO:0007669"/>
    <property type="project" value="UniProtKB-KW"/>
</dbReference>
<dbReference type="PRINTS" id="PR00509">
    <property type="entry name" value="PGMPMM"/>
</dbReference>
<dbReference type="AlphaFoldDB" id="A0A8T4LBW2"/>
<comment type="similarity">
    <text evidence="2">Belongs to the phosphohexose mutase family.</text>
</comment>
<accession>A0A8T4LBW2</accession>